<feature type="region of interest" description="Disordered" evidence="1">
    <location>
        <begin position="115"/>
        <end position="138"/>
    </location>
</feature>
<keyword evidence="3" id="KW-1185">Reference proteome</keyword>
<gene>
    <name evidence="2" type="ORF">Nepgr_026679</name>
</gene>
<accession>A0AAD3T8Z3</accession>
<protein>
    <submittedName>
        <fullName evidence="2">Uncharacterized protein</fullName>
    </submittedName>
</protein>
<reference evidence="2" key="1">
    <citation type="submission" date="2023-05" db="EMBL/GenBank/DDBJ databases">
        <title>Nepenthes gracilis genome sequencing.</title>
        <authorList>
            <person name="Fukushima K."/>
        </authorList>
    </citation>
    <scope>NUCLEOTIDE SEQUENCE</scope>
    <source>
        <strain evidence="2">SING2019-196</strain>
    </source>
</reference>
<feature type="region of interest" description="Disordered" evidence="1">
    <location>
        <begin position="15"/>
        <end position="78"/>
    </location>
</feature>
<evidence type="ECO:0000313" key="3">
    <source>
        <dbReference type="Proteomes" id="UP001279734"/>
    </source>
</evidence>
<evidence type="ECO:0000313" key="2">
    <source>
        <dbReference type="EMBL" id="GMH24836.1"/>
    </source>
</evidence>
<sequence length="138" mass="15493">MPSKYTRVQYEINAGALNKGHRPRTTQGALPASSREGYSALQGWQSAKQNQQRDPTNPRPSNKTSTFTEDPNQSTRKKELVIQTLRTKSQPKAVQSSISQHIHLICIPSIIAAKHNKTRRQRSTSSKSKSTNISMEHQ</sequence>
<comment type="caution">
    <text evidence="2">The sequence shown here is derived from an EMBL/GenBank/DDBJ whole genome shotgun (WGS) entry which is preliminary data.</text>
</comment>
<proteinExistence type="predicted"/>
<name>A0AAD3T8Z3_NEPGR</name>
<organism evidence="2 3">
    <name type="scientific">Nepenthes gracilis</name>
    <name type="common">Slender pitcher plant</name>
    <dbReference type="NCBI Taxonomy" id="150966"/>
    <lineage>
        <taxon>Eukaryota</taxon>
        <taxon>Viridiplantae</taxon>
        <taxon>Streptophyta</taxon>
        <taxon>Embryophyta</taxon>
        <taxon>Tracheophyta</taxon>
        <taxon>Spermatophyta</taxon>
        <taxon>Magnoliopsida</taxon>
        <taxon>eudicotyledons</taxon>
        <taxon>Gunneridae</taxon>
        <taxon>Pentapetalae</taxon>
        <taxon>Caryophyllales</taxon>
        <taxon>Nepenthaceae</taxon>
        <taxon>Nepenthes</taxon>
    </lineage>
</organism>
<evidence type="ECO:0000256" key="1">
    <source>
        <dbReference type="SAM" id="MobiDB-lite"/>
    </source>
</evidence>
<dbReference type="AlphaFoldDB" id="A0AAD3T8Z3"/>
<dbReference type="EMBL" id="BSYO01000028">
    <property type="protein sequence ID" value="GMH24836.1"/>
    <property type="molecule type" value="Genomic_DNA"/>
</dbReference>
<feature type="compositionally biased region" description="Polar residues" evidence="1">
    <location>
        <begin position="42"/>
        <end position="74"/>
    </location>
</feature>
<dbReference type="Proteomes" id="UP001279734">
    <property type="component" value="Unassembled WGS sequence"/>
</dbReference>